<dbReference type="OrthoDB" id="684752at2759"/>
<feature type="compositionally biased region" description="Basic and acidic residues" evidence="1">
    <location>
        <begin position="31"/>
        <end position="42"/>
    </location>
</feature>
<keyword evidence="3" id="KW-1185">Reference proteome</keyword>
<name>A0A811MNS4_9POAL</name>
<dbReference type="EMBL" id="CAJGYO010000002">
    <property type="protein sequence ID" value="CAD6210168.1"/>
    <property type="molecule type" value="Genomic_DNA"/>
</dbReference>
<evidence type="ECO:0000313" key="2">
    <source>
        <dbReference type="EMBL" id="CAD6210168.1"/>
    </source>
</evidence>
<dbReference type="AlphaFoldDB" id="A0A811MNS4"/>
<reference evidence="2" key="1">
    <citation type="submission" date="2020-10" db="EMBL/GenBank/DDBJ databases">
        <authorList>
            <person name="Han B."/>
            <person name="Lu T."/>
            <person name="Zhao Q."/>
            <person name="Huang X."/>
            <person name="Zhao Y."/>
        </authorList>
    </citation>
    <scope>NUCLEOTIDE SEQUENCE</scope>
</reference>
<feature type="region of interest" description="Disordered" evidence="1">
    <location>
        <begin position="1"/>
        <end position="42"/>
    </location>
</feature>
<organism evidence="2 3">
    <name type="scientific">Miscanthus lutarioriparius</name>
    <dbReference type="NCBI Taxonomy" id="422564"/>
    <lineage>
        <taxon>Eukaryota</taxon>
        <taxon>Viridiplantae</taxon>
        <taxon>Streptophyta</taxon>
        <taxon>Embryophyta</taxon>
        <taxon>Tracheophyta</taxon>
        <taxon>Spermatophyta</taxon>
        <taxon>Magnoliopsida</taxon>
        <taxon>Liliopsida</taxon>
        <taxon>Poales</taxon>
        <taxon>Poaceae</taxon>
        <taxon>PACMAD clade</taxon>
        <taxon>Panicoideae</taxon>
        <taxon>Andropogonodae</taxon>
        <taxon>Andropogoneae</taxon>
        <taxon>Saccharinae</taxon>
        <taxon>Miscanthus</taxon>
    </lineage>
</organism>
<dbReference type="Proteomes" id="UP000604825">
    <property type="component" value="Unassembled WGS sequence"/>
</dbReference>
<evidence type="ECO:0000256" key="1">
    <source>
        <dbReference type="SAM" id="MobiDB-lite"/>
    </source>
</evidence>
<gene>
    <name evidence="2" type="ORF">NCGR_LOCUS6284</name>
</gene>
<proteinExistence type="predicted"/>
<sequence>MFPDDVRLAPSAHPHRVVARATTTKPSGTHGRGEQPSAERDGLPVVAAGAGQRVTLYDSFELNAMVVRLNRVLIGDGGGGGGEARRPRKAAGSWLNAPKVLFRKIKCAVLGGGRRGDG</sequence>
<evidence type="ECO:0000313" key="3">
    <source>
        <dbReference type="Proteomes" id="UP000604825"/>
    </source>
</evidence>
<accession>A0A811MNS4</accession>
<protein>
    <submittedName>
        <fullName evidence="2">Uncharacterized protein</fullName>
    </submittedName>
</protein>
<comment type="caution">
    <text evidence="2">The sequence shown here is derived from an EMBL/GenBank/DDBJ whole genome shotgun (WGS) entry which is preliminary data.</text>
</comment>